<dbReference type="Gene3D" id="3.90.1150.10">
    <property type="entry name" value="Aspartate Aminotransferase, domain 1"/>
    <property type="match status" value="1"/>
</dbReference>
<dbReference type="Proteomes" id="UP001237642">
    <property type="component" value="Unassembled WGS sequence"/>
</dbReference>
<comment type="catalytic activity">
    <reaction evidence="1">
        <text>(6R)-5,10-methylene-5,6,7,8-tetrahydrofolate + glycine + H2O = (6S)-5,6,7,8-tetrahydrofolate + L-serine</text>
        <dbReference type="Rhea" id="RHEA:15481"/>
        <dbReference type="ChEBI" id="CHEBI:15377"/>
        <dbReference type="ChEBI" id="CHEBI:15636"/>
        <dbReference type="ChEBI" id="CHEBI:33384"/>
        <dbReference type="ChEBI" id="CHEBI:57305"/>
        <dbReference type="ChEBI" id="CHEBI:57453"/>
        <dbReference type="EC" id="2.1.2.1"/>
    </reaction>
</comment>
<evidence type="ECO:0000256" key="2">
    <source>
        <dbReference type="ARBA" id="ARBA00001933"/>
    </source>
</evidence>
<dbReference type="GO" id="GO:0046653">
    <property type="term" value="P:tetrahydrofolate metabolic process"/>
    <property type="evidence" value="ECO:0007669"/>
    <property type="project" value="TreeGrafter"/>
</dbReference>
<evidence type="ECO:0000259" key="4">
    <source>
        <dbReference type="Pfam" id="PF00464"/>
    </source>
</evidence>
<dbReference type="GO" id="GO:0004372">
    <property type="term" value="F:glycine hydroxymethyltransferase activity"/>
    <property type="evidence" value="ECO:0007669"/>
    <property type="project" value="UniProtKB-EC"/>
</dbReference>
<dbReference type="GO" id="GO:0005739">
    <property type="term" value="C:mitochondrion"/>
    <property type="evidence" value="ECO:0007669"/>
    <property type="project" value="TreeGrafter"/>
</dbReference>
<dbReference type="PANTHER" id="PTHR11680">
    <property type="entry name" value="SERINE HYDROXYMETHYLTRANSFERASE"/>
    <property type="match status" value="1"/>
</dbReference>
<dbReference type="PANTHER" id="PTHR11680:SF35">
    <property type="entry name" value="SERINE HYDROXYMETHYLTRANSFERASE 1"/>
    <property type="match status" value="1"/>
</dbReference>
<dbReference type="InterPro" id="IPR015424">
    <property type="entry name" value="PyrdxlP-dep_Trfase"/>
</dbReference>
<evidence type="ECO:0000313" key="6">
    <source>
        <dbReference type="Proteomes" id="UP001237642"/>
    </source>
</evidence>
<proteinExistence type="predicted"/>
<comment type="cofactor">
    <cofactor evidence="2">
        <name>pyridoxal 5'-phosphate</name>
        <dbReference type="ChEBI" id="CHEBI:597326"/>
    </cofactor>
</comment>
<reference evidence="5" key="2">
    <citation type="submission" date="2023-05" db="EMBL/GenBank/DDBJ databases">
        <authorList>
            <person name="Schelkunov M.I."/>
        </authorList>
    </citation>
    <scope>NUCLEOTIDE SEQUENCE</scope>
    <source>
        <strain evidence="5">Hsosn_3</strain>
        <tissue evidence="5">Leaf</tissue>
    </source>
</reference>
<evidence type="ECO:0000256" key="3">
    <source>
        <dbReference type="ARBA" id="ARBA00022898"/>
    </source>
</evidence>
<dbReference type="AlphaFoldDB" id="A0AAD8I1B6"/>
<dbReference type="InterPro" id="IPR039429">
    <property type="entry name" value="SHMT-like_dom"/>
</dbReference>
<feature type="domain" description="Serine hydroxymethyltransferase-like" evidence="4">
    <location>
        <begin position="18"/>
        <end position="107"/>
    </location>
</feature>
<dbReference type="InterPro" id="IPR049943">
    <property type="entry name" value="Ser_HO-MeTrfase-like"/>
</dbReference>
<evidence type="ECO:0000256" key="1">
    <source>
        <dbReference type="ARBA" id="ARBA00001528"/>
    </source>
</evidence>
<keyword evidence="3" id="KW-0663">Pyridoxal phosphate</keyword>
<dbReference type="InterPro" id="IPR015421">
    <property type="entry name" value="PyrdxlP-dep_Trfase_major"/>
</dbReference>
<reference evidence="5" key="1">
    <citation type="submission" date="2023-02" db="EMBL/GenBank/DDBJ databases">
        <title>Genome of toxic invasive species Heracleum sosnowskyi carries increased number of genes despite the absence of recent whole-genome duplications.</title>
        <authorList>
            <person name="Schelkunov M."/>
            <person name="Shtratnikova V."/>
            <person name="Makarenko M."/>
            <person name="Klepikova A."/>
            <person name="Omelchenko D."/>
            <person name="Novikova G."/>
            <person name="Obukhova E."/>
            <person name="Bogdanov V."/>
            <person name="Penin A."/>
            <person name="Logacheva M."/>
        </authorList>
    </citation>
    <scope>NUCLEOTIDE SEQUENCE</scope>
    <source>
        <strain evidence="5">Hsosn_3</strain>
        <tissue evidence="5">Leaf</tissue>
    </source>
</reference>
<dbReference type="Pfam" id="PF00464">
    <property type="entry name" value="SHMT"/>
    <property type="match status" value="1"/>
</dbReference>
<gene>
    <name evidence="5" type="ORF">POM88_033525</name>
</gene>
<dbReference type="SUPFAM" id="SSF53383">
    <property type="entry name" value="PLP-dependent transferases"/>
    <property type="match status" value="1"/>
</dbReference>
<dbReference type="GO" id="GO:0019264">
    <property type="term" value="P:glycine biosynthetic process from serine"/>
    <property type="evidence" value="ECO:0007669"/>
    <property type="project" value="TreeGrafter"/>
</dbReference>
<sequence length="116" mass="13167">MLDVENFILLFPHRNMPICDSECWTIVNEFVRQDQFAVFPALQDGPHNHQIGALAVGLKQAASPAFKAYAKQVRANVVAVGKYLMSKDYTIVTGGTENHLVLWDLRPLMMIRFTYI</sequence>
<name>A0AAD8I1B6_9APIA</name>
<protein>
    <submittedName>
        <fullName evidence="5">Glycine hydroxymethyltransferase</fullName>
    </submittedName>
</protein>
<evidence type="ECO:0000313" key="5">
    <source>
        <dbReference type="EMBL" id="KAK1377332.1"/>
    </source>
</evidence>
<dbReference type="InterPro" id="IPR015422">
    <property type="entry name" value="PyrdxlP-dep_Trfase_small"/>
</dbReference>
<dbReference type="Gene3D" id="3.40.640.10">
    <property type="entry name" value="Type I PLP-dependent aspartate aminotransferase-like (Major domain)"/>
    <property type="match status" value="1"/>
</dbReference>
<accession>A0AAD8I1B6</accession>
<keyword evidence="6" id="KW-1185">Reference proteome</keyword>
<organism evidence="5 6">
    <name type="scientific">Heracleum sosnowskyi</name>
    <dbReference type="NCBI Taxonomy" id="360622"/>
    <lineage>
        <taxon>Eukaryota</taxon>
        <taxon>Viridiplantae</taxon>
        <taxon>Streptophyta</taxon>
        <taxon>Embryophyta</taxon>
        <taxon>Tracheophyta</taxon>
        <taxon>Spermatophyta</taxon>
        <taxon>Magnoliopsida</taxon>
        <taxon>eudicotyledons</taxon>
        <taxon>Gunneridae</taxon>
        <taxon>Pentapetalae</taxon>
        <taxon>asterids</taxon>
        <taxon>campanulids</taxon>
        <taxon>Apiales</taxon>
        <taxon>Apiaceae</taxon>
        <taxon>Apioideae</taxon>
        <taxon>apioid superclade</taxon>
        <taxon>Tordylieae</taxon>
        <taxon>Tordyliinae</taxon>
        <taxon>Heracleum</taxon>
    </lineage>
</organism>
<dbReference type="GO" id="GO:0030170">
    <property type="term" value="F:pyridoxal phosphate binding"/>
    <property type="evidence" value="ECO:0007669"/>
    <property type="project" value="TreeGrafter"/>
</dbReference>
<comment type="caution">
    <text evidence="5">The sequence shown here is derived from an EMBL/GenBank/DDBJ whole genome shotgun (WGS) entry which is preliminary data.</text>
</comment>
<dbReference type="EMBL" id="JAUIZM010000007">
    <property type="protein sequence ID" value="KAK1377332.1"/>
    <property type="molecule type" value="Genomic_DNA"/>
</dbReference>